<sequence length="51" mass="5857">KLVSAEKNQQTEQFSSSSPTLIYSQVKICKRKEELVSAEKEKQTRTSLKIK</sequence>
<accession>A0ABN7WYZ1</accession>
<reference evidence="1 2" key="1">
    <citation type="submission" date="2021-06" db="EMBL/GenBank/DDBJ databases">
        <authorList>
            <person name="Kallberg Y."/>
            <person name="Tangrot J."/>
            <person name="Rosling A."/>
        </authorList>
    </citation>
    <scope>NUCLEOTIDE SEQUENCE [LARGE SCALE GENOMIC DNA]</scope>
    <source>
        <strain evidence="1 2">120-4 pot B 10/14</strain>
    </source>
</reference>
<keyword evidence="2" id="KW-1185">Reference proteome</keyword>
<feature type="non-terminal residue" evidence="1">
    <location>
        <position position="1"/>
    </location>
</feature>
<gene>
    <name evidence="1" type="ORF">GMARGA_LOCUS35930</name>
</gene>
<proteinExistence type="predicted"/>
<name>A0ABN7WYZ1_GIGMA</name>
<comment type="caution">
    <text evidence="1">The sequence shown here is derived from an EMBL/GenBank/DDBJ whole genome shotgun (WGS) entry which is preliminary data.</text>
</comment>
<protein>
    <submittedName>
        <fullName evidence="1">14863_t:CDS:1</fullName>
    </submittedName>
</protein>
<evidence type="ECO:0000313" key="2">
    <source>
        <dbReference type="Proteomes" id="UP000789901"/>
    </source>
</evidence>
<dbReference type="Proteomes" id="UP000789901">
    <property type="component" value="Unassembled WGS sequence"/>
</dbReference>
<feature type="non-terminal residue" evidence="1">
    <location>
        <position position="51"/>
    </location>
</feature>
<organism evidence="1 2">
    <name type="scientific">Gigaspora margarita</name>
    <dbReference type="NCBI Taxonomy" id="4874"/>
    <lineage>
        <taxon>Eukaryota</taxon>
        <taxon>Fungi</taxon>
        <taxon>Fungi incertae sedis</taxon>
        <taxon>Mucoromycota</taxon>
        <taxon>Glomeromycotina</taxon>
        <taxon>Glomeromycetes</taxon>
        <taxon>Diversisporales</taxon>
        <taxon>Gigasporaceae</taxon>
        <taxon>Gigaspora</taxon>
    </lineage>
</organism>
<dbReference type="EMBL" id="CAJVQB010068694">
    <property type="protein sequence ID" value="CAG8842340.1"/>
    <property type="molecule type" value="Genomic_DNA"/>
</dbReference>
<evidence type="ECO:0000313" key="1">
    <source>
        <dbReference type="EMBL" id="CAG8842340.1"/>
    </source>
</evidence>